<comment type="caution">
    <text evidence="3">The sequence shown here is derived from an EMBL/GenBank/DDBJ whole genome shotgun (WGS) entry which is preliminary data.</text>
</comment>
<protein>
    <submittedName>
        <fullName evidence="3">Adenylate/guanylate cyclase domain-containing protein</fullName>
    </submittedName>
</protein>
<dbReference type="PANTHER" id="PTHR43081">
    <property type="entry name" value="ADENYLATE CYCLASE, TERMINAL-DIFFERENTIATION SPECIFIC-RELATED"/>
    <property type="match status" value="1"/>
</dbReference>
<keyword evidence="4" id="KW-1185">Reference proteome</keyword>
<dbReference type="PROSITE" id="PS50005">
    <property type="entry name" value="TPR"/>
    <property type="match status" value="1"/>
</dbReference>
<gene>
    <name evidence="3" type="ORF">DK847_20075</name>
</gene>
<dbReference type="AlphaFoldDB" id="A0A2W2B4T2"/>
<accession>A0A2W2B4T2</accession>
<dbReference type="InterPro" id="IPR029787">
    <property type="entry name" value="Nucleotide_cyclase"/>
</dbReference>
<feature type="domain" description="Guanylate cyclase" evidence="2">
    <location>
        <begin position="12"/>
        <end position="127"/>
    </location>
</feature>
<dbReference type="RefSeq" id="WP_111200332.1">
    <property type="nucleotide sequence ID" value="NZ_QKVK01000017.1"/>
</dbReference>
<dbReference type="NCBIfam" id="NF047558">
    <property type="entry name" value="TPR_END_plus"/>
    <property type="match status" value="1"/>
</dbReference>
<evidence type="ECO:0000256" key="1">
    <source>
        <dbReference type="PROSITE-ProRule" id="PRU00339"/>
    </source>
</evidence>
<dbReference type="Gene3D" id="1.25.40.10">
    <property type="entry name" value="Tetratricopeptide repeat domain"/>
    <property type="match status" value="2"/>
</dbReference>
<feature type="repeat" description="TPR" evidence="1">
    <location>
        <begin position="447"/>
        <end position="480"/>
    </location>
</feature>
<dbReference type="GO" id="GO:0004016">
    <property type="term" value="F:adenylate cyclase activity"/>
    <property type="evidence" value="ECO:0007669"/>
    <property type="project" value="UniProtKB-ARBA"/>
</dbReference>
<dbReference type="Gene3D" id="3.40.50.10070">
    <property type="entry name" value="TolB, N-terminal domain"/>
    <property type="match status" value="1"/>
</dbReference>
<dbReference type="InterPro" id="IPR050697">
    <property type="entry name" value="Adenylyl/Guanylyl_Cyclase_3/4"/>
</dbReference>
<dbReference type="Gene3D" id="3.30.70.1230">
    <property type="entry name" value="Nucleotide cyclase"/>
    <property type="match status" value="1"/>
</dbReference>
<name>A0A2W2B4T2_9HYPH</name>
<evidence type="ECO:0000313" key="4">
    <source>
        <dbReference type="Proteomes" id="UP000248795"/>
    </source>
</evidence>
<dbReference type="InterPro" id="IPR019734">
    <property type="entry name" value="TPR_rpt"/>
</dbReference>
<dbReference type="PROSITE" id="PS50125">
    <property type="entry name" value="GUANYLATE_CYCLASE_2"/>
    <property type="match status" value="1"/>
</dbReference>
<dbReference type="EMBL" id="QKVK01000017">
    <property type="protein sequence ID" value="PZF75088.1"/>
    <property type="molecule type" value="Genomic_DNA"/>
</dbReference>
<reference evidence="4" key="1">
    <citation type="submission" date="2018-06" db="EMBL/GenBank/DDBJ databases">
        <title>Aestuariibacter litoralis strain KCTC 52945T.</title>
        <authorList>
            <person name="Li X."/>
            <person name="Salam N."/>
            <person name="Li J.-L."/>
            <person name="Chen Y.-M."/>
            <person name="Yang Z.-W."/>
            <person name="Zhang L.-Y."/>
            <person name="Han M.-X."/>
            <person name="Xiao M."/>
            <person name="Li W.-J."/>
        </authorList>
    </citation>
    <scope>NUCLEOTIDE SEQUENCE [LARGE SCALE GENOMIC DNA]</scope>
    <source>
        <strain evidence="4">KCTC 52945</strain>
    </source>
</reference>
<dbReference type="Pfam" id="PF00211">
    <property type="entry name" value="Guanylate_cyc"/>
    <property type="match status" value="1"/>
</dbReference>
<dbReference type="GO" id="GO:0035556">
    <property type="term" value="P:intracellular signal transduction"/>
    <property type="evidence" value="ECO:0007669"/>
    <property type="project" value="InterPro"/>
</dbReference>
<sequence>MPQERVRRRLAAIMAAEVVGFSRLMEANEEATLEALRQHRQELVEPAVSRHDGRIFKLMGDGFLAEFASAVEATEAALEIQRGLAQRSAALPEDRAIRVRIGINLGDVMVQGDDFYGDDVNLAARMVAHAPPGGIACSAGIRFQIGARLEVSFEDLGEKTLRNIARPLHIFLIGAEQPRNRERAAGRPAPQRTSLAVLPFSNMSGDPQQEYFSDGITEDLITDLSNVSELFVLSRNTVFKHKGRPANMEEIAGDLGVGYLLHGSVRKAGSKVRITAQLTEGASGGQVWADRYDRDLTDIFALQDEITKSIVAQLKVRLLPQERKAIEQAPTRNVEAYTYFLRGRDYFHRGSRTYYNLAKRMFVRAIELDPSYARAYAGLADCDAFLYMDYSEETSEAVLANSGKALSLEPGLADAHASRGLALSIAHRYPESEVEFAAALQLEPDLFEVHYFLGRSCYAQGKLEDTARHWERAAEVKPEDYQTLILLNQVYTSLGREADAVRCATRGVERAEREFAKNPENPRPAYFMATALAKLKDSKRAEQWAKTALAIAPDDYLTLYNIACYYSVGGRPDEAFSVLSRLLPISNADMREWILRDSDFDSLHEDARWQEIRRAAAPDMGGGHA</sequence>
<evidence type="ECO:0000259" key="2">
    <source>
        <dbReference type="PROSITE" id="PS50125"/>
    </source>
</evidence>
<dbReference type="Proteomes" id="UP000248795">
    <property type="component" value="Unassembled WGS sequence"/>
</dbReference>
<proteinExistence type="predicted"/>
<keyword evidence="1" id="KW-0802">TPR repeat</keyword>
<dbReference type="SUPFAM" id="SSF48452">
    <property type="entry name" value="TPR-like"/>
    <property type="match status" value="1"/>
</dbReference>
<dbReference type="SUPFAM" id="SSF55073">
    <property type="entry name" value="Nucleotide cyclase"/>
    <property type="match status" value="1"/>
</dbReference>
<dbReference type="InterPro" id="IPR011990">
    <property type="entry name" value="TPR-like_helical_dom_sf"/>
</dbReference>
<organism evidence="3 4">
    <name type="scientific">Aestuariivirga litoralis</name>
    <dbReference type="NCBI Taxonomy" id="2650924"/>
    <lineage>
        <taxon>Bacteria</taxon>
        <taxon>Pseudomonadati</taxon>
        <taxon>Pseudomonadota</taxon>
        <taxon>Alphaproteobacteria</taxon>
        <taxon>Hyphomicrobiales</taxon>
        <taxon>Aestuariivirgaceae</taxon>
        <taxon>Aestuariivirga</taxon>
    </lineage>
</organism>
<dbReference type="CDD" id="cd07302">
    <property type="entry name" value="CHD"/>
    <property type="match status" value="1"/>
</dbReference>
<dbReference type="SMART" id="SM00028">
    <property type="entry name" value="TPR"/>
    <property type="match status" value="6"/>
</dbReference>
<dbReference type="PANTHER" id="PTHR43081:SF19">
    <property type="entry name" value="PH-SENSITIVE ADENYLATE CYCLASE RV1264"/>
    <property type="match status" value="1"/>
</dbReference>
<dbReference type="GO" id="GO:0006171">
    <property type="term" value="P:cAMP biosynthetic process"/>
    <property type="evidence" value="ECO:0007669"/>
    <property type="project" value="TreeGrafter"/>
</dbReference>
<evidence type="ECO:0000313" key="3">
    <source>
        <dbReference type="EMBL" id="PZF75088.1"/>
    </source>
</evidence>
<dbReference type="InterPro" id="IPR001054">
    <property type="entry name" value="A/G_cyclase"/>
</dbReference>